<dbReference type="Proteomes" id="UP000050301">
    <property type="component" value="Unassembled WGS sequence"/>
</dbReference>
<evidence type="ECO:0000256" key="2">
    <source>
        <dbReference type="ARBA" id="ARBA00023186"/>
    </source>
</evidence>
<dbReference type="PANTHER" id="PTHR33643">
    <property type="entry name" value="UREASE ACCESSORY PROTEIN D"/>
    <property type="match status" value="1"/>
</dbReference>
<comment type="caution">
    <text evidence="4">The sequence shown here is derived from an EMBL/GenBank/DDBJ whole genome shotgun (WGS) entry which is preliminary data.</text>
</comment>
<sequence>MNALDFIKLKPEIFNAYEKEKTTISVGTPGKNAIVNLNFERYNERTYLTNVYNTIPARVVRELYYDEFNPEIPYIIFSNPTGGIVEGDRYYYTIHLGKNAEAFLTDSTATKIYKMDSNYASREIEIFLDENSRLEFLQKESIHFKNSRWYQKTIIHVQKNTKMLYSDIFVPGRVAMGEFWDFKIFSNTFVIEEGDDIILFDSSNYFDSDKKNIGIIFGNNKYLLNAYWYSGNEVKENISLDDIDDVIYGITKMPYNRGYFIRALSNNLDAVKNMQLKIWKNFREKEVNKKVPFLRIY</sequence>
<protein>
    <recommendedName>
        <fullName evidence="3">Urease accessory protein UreD</fullName>
    </recommendedName>
</protein>
<comment type="subunit">
    <text evidence="3">UreD, UreF and UreG form a complex that acts as a GTP-hydrolysis-dependent molecular chaperone, activating the urease apoprotein by helping to assemble the nickel containing metallocenter of UreC. The UreE protein probably delivers the nickel.</text>
</comment>
<dbReference type="RefSeq" id="WP_055040976.1">
    <property type="nucleotide sequence ID" value="NZ_LKBH01000179.1"/>
</dbReference>
<dbReference type="InterPro" id="IPR002669">
    <property type="entry name" value="UreD"/>
</dbReference>
<dbReference type="PANTHER" id="PTHR33643:SF1">
    <property type="entry name" value="UREASE ACCESSORY PROTEIN D"/>
    <property type="match status" value="1"/>
</dbReference>
<organism evidence="4 5">
    <name type="scientific">Acidiplasma cupricumulans</name>
    <dbReference type="NCBI Taxonomy" id="312540"/>
    <lineage>
        <taxon>Archaea</taxon>
        <taxon>Methanobacteriati</taxon>
        <taxon>Thermoplasmatota</taxon>
        <taxon>Thermoplasmata</taxon>
        <taxon>Thermoplasmatales</taxon>
        <taxon>Ferroplasmaceae</taxon>
        <taxon>Acidiplasma</taxon>
    </lineage>
</organism>
<dbReference type="EMBL" id="LKBH01000179">
    <property type="protein sequence ID" value="KQB35205.1"/>
    <property type="molecule type" value="Genomic_DNA"/>
</dbReference>
<dbReference type="Pfam" id="PF01774">
    <property type="entry name" value="UreD"/>
    <property type="match status" value="1"/>
</dbReference>
<keyword evidence="5" id="KW-1185">Reference proteome</keyword>
<keyword evidence="2 3" id="KW-0143">Chaperone</keyword>
<keyword evidence="3" id="KW-0996">Nickel insertion</keyword>
<evidence type="ECO:0000256" key="3">
    <source>
        <dbReference type="HAMAP-Rule" id="MF_01384"/>
    </source>
</evidence>
<evidence type="ECO:0000313" key="4">
    <source>
        <dbReference type="EMBL" id="KQB35205.1"/>
    </source>
</evidence>
<dbReference type="HAMAP" id="MF_01384">
    <property type="entry name" value="UreD"/>
    <property type="match status" value="1"/>
</dbReference>
<comment type="function">
    <text evidence="3">Required for maturation of urease via the functional incorporation of the urease nickel metallocenter.</text>
</comment>
<reference evidence="4 5" key="1">
    <citation type="submission" date="2015-09" db="EMBL/GenBank/DDBJ databases">
        <title>Heavy metals and arsenic resistance mechanisms in polyextremophilic archaea of the family Ferroplasmaceae.</title>
        <authorList>
            <person name="Bulaev A.G."/>
            <person name="Kanygina A.V."/>
        </authorList>
    </citation>
    <scope>NUCLEOTIDE SEQUENCE [LARGE SCALE GENOMIC DNA]</scope>
    <source>
        <strain evidence="4 5">BH2</strain>
    </source>
</reference>
<name>A0A0Q0VNT3_9ARCH</name>
<evidence type="ECO:0000256" key="1">
    <source>
        <dbReference type="ARBA" id="ARBA00007177"/>
    </source>
</evidence>
<accession>A0A0Q0VNT3</accession>
<gene>
    <name evidence="3" type="primary">ureD</name>
    <name evidence="4" type="ORF">AOG55_00590</name>
</gene>
<dbReference type="GO" id="GO:0016151">
    <property type="term" value="F:nickel cation binding"/>
    <property type="evidence" value="ECO:0007669"/>
    <property type="project" value="UniProtKB-UniRule"/>
</dbReference>
<proteinExistence type="inferred from homology"/>
<dbReference type="InParanoid" id="A0A0Q0VNT3"/>
<dbReference type="GO" id="GO:0005737">
    <property type="term" value="C:cytoplasm"/>
    <property type="evidence" value="ECO:0007669"/>
    <property type="project" value="UniProtKB-SubCell"/>
</dbReference>
<keyword evidence="3" id="KW-0963">Cytoplasm</keyword>
<comment type="similarity">
    <text evidence="1 3">Belongs to the UreD family.</text>
</comment>
<evidence type="ECO:0000313" key="5">
    <source>
        <dbReference type="Proteomes" id="UP000050301"/>
    </source>
</evidence>
<comment type="subcellular location">
    <subcellularLocation>
        <location evidence="3">Cytoplasm</location>
    </subcellularLocation>
</comment>
<dbReference type="AlphaFoldDB" id="A0A0Q0VNT3"/>